<protein>
    <recommendedName>
        <fullName evidence="7">Acetyl-CoA synthetase-like protein</fullName>
    </recommendedName>
</protein>
<keyword evidence="2" id="KW-0597">Phosphoprotein</keyword>
<dbReference type="PANTHER" id="PTHR43439:SF2">
    <property type="entry name" value="ENZYME, PUTATIVE (JCVI)-RELATED"/>
    <property type="match status" value="1"/>
</dbReference>
<dbReference type="Pfam" id="PF07993">
    <property type="entry name" value="NAD_binding_4"/>
    <property type="match status" value="1"/>
</dbReference>
<evidence type="ECO:0000259" key="4">
    <source>
        <dbReference type="Pfam" id="PF07993"/>
    </source>
</evidence>
<evidence type="ECO:0008006" key="7">
    <source>
        <dbReference type="Google" id="ProtNLM"/>
    </source>
</evidence>
<dbReference type="AlphaFoldDB" id="A0A8K0UDY2"/>
<dbReference type="Proteomes" id="UP000813824">
    <property type="component" value="Unassembled WGS sequence"/>
</dbReference>
<dbReference type="Gene3D" id="3.40.50.720">
    <property type="entry name" value="NAD(P)-binding Rossmann-like Domain"/>
    <property type="match status" value="1"/>
</dbReference>
<dbReference type="InterPro" id="IPR013120">
    <property type="entry name" value="FAR_NAD-bd"/>
</dbReference>
<dbReference type="InterPro" id="IPR042099">
    <property type="entry name" value="ANL_N_sf"/>
</dbReference>
<dbReference type="EMBL" id="JAEVFJ010000058">
    <property type="protein sequence ID" value="KAH8078746.1"/>
    <property type="molecule type" value="Genomic_DNA"/>
</dbReference>
<keyword evidence="1" id="KW-0596">Phosphopantetheine</keyword>
<evidence type="ECO:0000313" key="6">
    <source>
        <dbReference type="Proteomes" id="UP000813824"/>
    </source>
</evidence>
<dbReference type="InterPro" id="IPR051414">
    <property type="entry name" value="Adenylate-forming_Reductase"/>
</dbReference>
<accession>A0A8K0UDY2</accession>
<dbReference type="PANTHER" id="PTHR43439">
    <property type="entry name" value="PHENYLACETATE-COENZYME A LIGASE"/>
    <property type="match status" value="1"/>
</dbReference>
<evidence type="ECO:0000259" key="3">
    <source>
        <dbReference type="Pfam" id="PF00501"/>
    </source>
</evidence>
<proteinExistence type="predicted"/>
<keyword evidence="6" id="KW-1185">Reference proteome</keyword>
<comment type="caution">
    <text evidence="5">The sequence shown here is derived from an EMBL/GenBank/DDBJ whole genome shotgun (WGS) entry which is preliminary data.</text>
</comment>
<dbReference type="InterPro" id="IPR020845">
    <property type="entry name" value="AMP-binding_CS"/>
</dbReference>
<reference evidence="5" key="1">
    <citation type="journal article" date="2021" name="New Phytol.">
        <title>Evolutionary innovations through gain and loss of genes in the ectomycorrhizal Boletales.</title>
        <authorList>
            <person name="Wu G."/>
            <person name="Miyauchi S."/>
            <person name="Morin E."/>
            <person name="Kuo A."/>
            <person name="Drula E."/>
            <person name="Varga T."/>
            <person name="Kohler A."/>
            <person name="Feng B."/>
            <person name="Cao Y."/>
            <person name="Lipzen A."/>
            <person name="Daum C."/>
            <person name="Hundley H."/>
            <person name="Pangilinan J."/>
            <person name="Johnson J."/>
            <person name="Barry K."/>
            <person name="LaButti K."/>
            <person name="Ng V."/>
            <person name="Ahrendt S."/>
            <person name="Min B."/>
            <person name="Choi I.G."/>
            <person name="Park H."/>
            <person name="Plett J.M."/>
            <person name="Magnuson J."/>
            <person name="Spatafora J.W."/>
            <person name="Nagy L.G."/>
            <person name="Henrissat B."/>
            <person name="Grigoriev I.V."/>
            <person name="Yang Z.L."/>
            <person name="Xu J."/>
            <person name="Martin F.M."/>
        </authorList>
    </citation>
    <scope>NUCLEOTIDE SEQUENCE</scope>
    <source>
        <strain evidence="5">KKN 215</strain>
    </source>
</reference>
<feature type="domain" description="Thioester reductase (TE)" evidence="4">
    <location>
        <begin position="713"/>
        <end position="948"/>
    </location>
</feature>
<dbReference type="Gene3D" id="3.40.50.12780">
    <property type="entry name" value="N-terminal domain of ligase-like"/>
    <property type="match status" value="1"/>
</dbReference>
<feature type="domain" description="AMP-dependent synthetase/ligase" evidence="3">
    <location>
        <begin position="24"/>
        <end position="360"/>
    </location>
</feature>
<dbReference type="PROSITE" id="PS00455">
    <property type="entry name" value="AMP_BINDING"/>
    <property type="match status" value="1"/>
</dbReference>
<dbReference type="SUPFAM" id="SSF56801">
    <property type="entry name" value="Acetyl-CoA synthetase-like"/>
    <property type="match status" value="1"/>
</dbReference>
<dbReference type="Pfam" id="PF00501">
    <property type="entry name" value="AMP-binding"/>
    <property type="match status" value="1"/>
</dbReference>
<gene>
    <name evidence="5" type="ORF">BXZ70DRAFT_658621</name>
</gene>
<dbReference type="Pfam" id="PF23562">
    <property type="entry name" value="AMP-binding_C_3"/>
    <property type="match status" value="1"/>
</dbReference>
<dbReference type="OrthoDB" id="429813at2759"/>
<organism evidence="5 6">
    <name type="scientific">Cristinia sonorae</name>
    <dbReference type="NCBI Taxonomy" id="1940300"/>
    <lineage>
        <taxon>Eukaryota</taxon>
        <taxon>Fungi</taxon>
        <taxon>Dikarya</taxon>
        <taxon>Basidiomycota</taxon>
        <taxon>Agaricomycotina</taxon>
        <taxon>Agaricomycetes</taxon>
        <taxon>Agaricomycetidae</taxon>
        <taxon>Agaricales</taxon>
        <taxon>Pleurotineae</taxon>
        <taxon>Stephanosporaceae</taxon>
        <taxon>Cristinia</taxon>
    </lineage>
</organism>
<evidence type="ECO:0000256" key="1">
    <source>
        <dbReference type="ARBA" id="ARBA00022450"/>
    </source>
</evidence>
<name>A0A8K0UDY2_9AGAR</name>
<evidence type="ECO:0000256" key="2">
    <source>
        <dbReference type="ARBA" id="ARBA00022553"/>
    </source>
</evidence>
<evidence type="ECO:0000313" key="5">
    <source>
        <dbReference type="EMBL" id="KAH8078746.1"/>
    </source>
</evidence>
<dbReference type="InterPro" id="IPR000873">
    <property type="entry name" value="AMP-dep_synth/lig_dom"/>
</dbReference>
<dbReference type="SUPFAM" id="SSF51735">
    <property type="entry name" value="NAD(P)-binding Rossmann-fold domains"/>
    <property type="match status" value="1"/>
</dbReference>
<sequence length="1080" mass="119005">MGSNTLIPPLNGSVSVLPGFVDFRAKHNPNDPWVLFPSAEDSTKAISITYLQLAQATHRVAHLLRPGREGPEQETVAMLLNCDTIMYVFAIIGMVRAGIVPYPMSPKNSPEAVCHMLKATNCHRILMQPSISSLTSAVKATLEKERFQVELIELPELQEVLPSLSPDDPNGHIPVKLYPPPQIQPKANDLTIYIHSSGSTGMPKSIPLTHDTVLDMARTSLIRTTIRNQLHWACMALPTFHAIGVVGQVVLPLASGIPIAIFTPQAPAPPILPNPKNMLEVARVTGCDAMAAVPIFIEMWCRSPELLKYLSTLKCVSWVGGPLSEANGNMLVAARVYLAIIFGTTETGIINKVMDLDFSPDRKPGSKKPEDWAWIQIDDERVDARWADQGNGTFELQLLTSERHPLSVENLPDVRGYATRDVFRPHPTEPGLWRIVGRADDVIVLSTGEKLVPLPQEDHLNSVPFVSSAIMFGRGHDQPGVIVELQPENAIDPKDERAVILMRNRIWPHVEEANKRAPAFARLFKETILFADPLKPFARAAKGTAIRPVIIQAYEEEINSLYARLEESVGGAQGVAKPPTTWSPADVEVWLAKLSASINEDQAVSSTIDLFEQGFDSLSATFLRNRIMASLRASPSPSAQHAAHQISQDFIFANPTLVRLTNSIVGLVHPEFNDGEMPGVEEEIEMMIEKYSKDMPVFKRSGGKGWKGAVVLLTGSTGALGSHLLVSLLRNEEVSEVVTLNRGNNDDVVARQKTTLEARGIGVGVLECGKWTSLTGDMKEKDLGLESEKLIKLLARTTHIIHNAWRVDFNLSLSSFVPYISATRNLIDIASQCTHPVRFLFVSSVSAVYGWDYTQRGEIPEDLIEEKGVAGMNGYGEGKYVAEHVVTRAKRAGLDASCARIGQICGSTFSGDWSITEWVPILVKTGLSFGAVPDLTGTVSWIPMDITALTLVDILLGSSSLPDVFNLVHPRPVPWREIMFVPLREWVEKVEVAGARAAQKDVATYPAIKLLRFWKTLLHAEATHRQKSSLNTLIYEAGYLPMMQTEKAERLSRTLRDAAQVGSREAQLWVAYWKRVGFVP</sequence>
<dbReference type="InterPro" id="IPR036291">
    <property type="entry name" value="NAD(P)-bd_dom_sf"/>
</dbReference>